<dbReference type="EMBL" id="JAHOPC010000012">
    <property type="protein sequence ID" value="MBU8868076.1"/>
    <property type="molecule type" value="Genomic_DNA"/>
</dbReference>
<reference evidence="1 2" key="1">
    <citation type="submission" date="2021-06" db="EMBL/GenBank/DDBJ databases">
        <authorList>
            <person name="Jeong J.W."/>
        </authorList>
    </citation>
    <scope>NUCLEOTIDE SEQUENCE [LARGE SCALE GENOMIC DNA]</scope>
    <source>
        <strain evidence="1 2">MMS21-TAE1-1</strain>
    </source>
</reference>
<comment type="caution">
    <text evidence="1">The sequence shown here is derived from an EMBL/GenBank/DDBJ whole genome shotgun (WGS) entry which is preliminary data.</text>
</comment>
<evidence type="ECO:0000313" key="1">
    <source>
        <dbReference type="EMBL" id="MBU8868076.1"/>
    </source>
</evidence>
<dbReference type="RefSeq" id="WP_216926201.1">
    <property type="nucleotide sequence ID" value="NZ_JAHOPC010000012.1"/>
</dbReference>
<organism evidence="1 2">
    <name type="scientific">Paenarthrobacter aromaticivorans</name>
    <dbReference type="NCBI Taxonomy" id="2849150"/>
    <lineage>
        <taxon>Bacteria</taxon>
        <taxon>Bacillati</taxon>
        <taxon>Actinomycetota</taxon>
        <taxon>Actinomycetes</taxon>
        <taxon>Micrococcales</taxon>
        <taxon>Micrococcaceae</taxon>
        <taxon>Paenarthrobacter</taxon>
    </lineage>
</organism>
<evidence type="ECO:0000313" key="2">
    <source>
        <dbReference type="Proteomes" id="UP000824166"/>
    </source>
</evidence>
<accession>A0ABS6I8N5</accession>
<protein>
    <submittedName>
        <fullName evidence="1">Uncharacterized protein</fullName>
    </submittedName>
</protein>
<proteinExistence type="predicted"/>
<dbReference type="Proteomes" id="UP000824166">
    <property type="component" value="Unassembled WGS sequence"/>
</dbReference>
<gene>
    <name evidence="1" type="ORF">KSW38_17440</name>
</gene>
<keyword evidence="2" id="KW-1185">Reference proteome</keyword>
<sequence length="80" mass="8660">MALTLVGSRLVTTETCRANAITLTARVTLATDGWFELRVVQIPGLVLHVSRLEQAAQTVLDAATASSGRKPEDFDVQFQC</sequence>
<name>A0ABS6I8N5_9MICC</name>